<keyword evidence="3" id="KW-1185">Reference proteome</keyword>
<name>A0A7W7PS25_9ACTN</name>
<dbReference type="EMBL" id="JACHJI010000005">
    <property type="protein sequence ID" value="MBB4899358.1"/>
    <property type="molecule type" value="Genomic_DNA"/>
</dbReference>
<sequence length="40" mass="4678">MSDAIACKFQTGTQWVRLPERYGNRRGVHNRLRMWAVDGT</sequence>
<gene>
    <name evidence="2" type="ORF">FHS37_003418</name>
</gene>
<reference evidence="2 3" key="1">
    <citation type="submission" date="2020-08" db="EMBL/GenBank/DDBJ databases">
        <title>Genomic Encyclopedia of Type Strains, Phase III (KMG-III): the genomes of soil and plant-associated and newly described type strains.</title>
        <authorList>
            <person name="Whitman W."/>
        </authorList>
    </citation>
    <scope>NUCLEOTIDE SEQUENCE [LARGE SCALE GENOMIC DNA]</scope>
    <source>
        <strain evidence="2 3">CECT 3273</strain>
    </source>
</reference>
<protein>
    <submittedName>
        <fullName evidence="2">Transposase</fullName>
    </submittedName>
</protein>
<comment type="caution">
    <text evidence="2">The sequence shown here is derived from an EMBL/GenBank/DDBJ whole genome shotgun (WGS) entry which is preliminary data.</text>
</comment>
<dbReference type="Pfam" id="PF13340">
    <property type="entry name" value="DUF4096"/>
    <property type="match status" value="1"/>
</dbReference>
<dbReference type="AlphaFoldDB" id="A0A7W7PS25"/>
<proteinExistence type="predicted"/>
<feature type="domain" description="Insertion element IS402-like" evidence="1">
    <location>
        <begin position="2"/>
        <end position="40"/>
    </location>
</feature>
<evidence type="ECO:0000313" key="2">
    <source>
        <dbReference type="EMBL" id="MBB4899358.1"/>
    </source>
</evidence>
<dbReference type="Proteomes" id="UP000579523">
    <property type="component" value="Unassembled WGS sequence"/>
</dbReference>
<dbReference type="InterPro" id="IPR025161">
    <property type="entry name" value="IS402-like_dom"/>
</dbReference>
<organism evidence="2 3">
    <name type="scientific">Streptomyces griseomycini</name>
    <dbReference type="NCBI Taxonomy" id="66895"/>
    <lineage>
        <taxon>Bacteria</taxon>
        <taxon>Bacillati</taxon>
        <taxon>Actinomycetota</taxon>
        <taxon>Actinomycetes</taxon>
        <taxon>Kitasatosporales</taxon>
        <taxon>Streptomycetaceae</taxon>
        <taxon>Streptomyces</taxon>
    </lineage>
</organism>
<evidence type="ECO:0000313" key="3">
    <source>
        <dbReference type="Proteomes" id="UP000579523"/>
    </source>
</evidence>
<accession>A0A7W7PS25</accession>
<evidence type="ECO:0000259" key="1">
    <source>
        <dbReference type="Pfam" id="PF13340"/>
    </source>
</evidence>